<feature type="compositionally biased region" description="Basic and acidic residues" evidence="1">
    <location>
        <begin position="82"/>
        <end position="96"/>
    </location>
</feature>
<keyword evidence="3" id="KW-1185">Reference proteome</keyword>
<name>A0A387H727_9ACTN</name>
<proteinExistence type="predicted"/>
<dbReference type="EMBL" id="CP032698">
    <property type="protein sequence ID" value="AYG78391.1"/>
    <property type="molecule type" value="Genomic_DNA"/>
</dbReference>
<organism evidence="2 3">
    <name type="scientific">Streptomyces hundungensis</name>
    <dbReference type="NCBI Taxonomy" id="1077946"/>
    <lineage>
        <taxon>Bacteria</taxon>
        <taxon>Bacillati</taxon>
        <taxon>Actinomycetota</taxon>
        <taxon>Actinomycetes</taxon>
        <taxon>Kitasatosporales</taxon>
        <taxon>Streptomycetaceae</taxon>
        <taxon>Streptomyces</taxon>
    </lineage>
</organism>
<dbReference type="AlphaFoldDB" id="A0A387H727"/>
<feature type="region of interest" description="Disordered" evidence="1">
    <location>
        <begin position="1"/>
        <end position="52"/>
    </location>
</feature>
<gene>
    <name evidence="2" type="ORF">DWB77_00498</name>
</gene>
<evidence type="ECO:0000313" key="3">
    <source>
        <dbReference type="Proteomes" id="UP000271554"/>
    </source>
</evidence>
<reference evidence="2 3" key="1">
    <citation type="submission" date="2018-10" db="EMBL/GenBank/DDBJ databases">
        <title>Relationship between Morphology and Antimicrobial Activity in Streptomyces.</title>
        <authorList>
            <person name="Kang H.J."/>
            <person name="Kim S.B."/>
        </authorList>
    </citation>
    <scope>NUCLEOTIDE SEQUENCE [LARGE SCALE GENOMIC DNA]</scope>
    <source>
        <strain evidence="2 3">BH38</strain>
    </source>
</reference>
<evidence type="ECO:0000256" key="1">
    <source>
        <dbReference type="SAM" id="MobiDB-lite"/>
    </source>
</evidence>
<protein>
    <submittedName>
        <fullName evidence="2">Uncharacterized protein</fullName>
    </submittedName>
</protein>
<evidence type="ECO:0000313" key="2">
    <source>
        <dbReference type="EMBL" id="AYG78391.1"/>
    </source>
</evidence>
<dbReference type="KEGG" id="shun:DWB77_00498"/>
<dbReference type="Proteomes" id="UP000271554">
    <property type="component" value="Chromosome"/>
</dbReference>
<accession>A0A387H727</accession>
<feature type="region of interest" description="Disordered" evidence="1">
    <location>
        <begin position="76"/>
        <end position="121"/>
    </location>
</feature>
<feature type="compositionally biased region" description="Basic and acidic residues" evidence="1">
    <location>
        <begin position="20"/>
        <end position="37"/>
    </location>
</feature>
<sequence>MVVTSVTTPPGERPPTEAMTHVHSDRLQNGTAHERPCRTSGGAGEQTEPQQPTCAVARAVVPPHRRVDLASLLLEVHAGRPRPTERAHHQGGRQRDGNAVTHGMGDRNCDRNCTMPRSTTQ</sequence>